<dbReference type="PROSITE" id="PS51186">
    <property type="entry name" value="GNAT"/>
    <property type="match status" value="1"/>
</dbReference>
<reference evidence="2 3" key="1">
    <citation type="submission" date="2019-11" db="EMBL/GenBank/DDBJ databases">
        <authorList>
            <person name="Li J."/>
        </authorList>
    </citation>
    <scope>NUCLEOTIDE SEQUENCE [LARGE SCALE GENOMIC DNA]</scope>
    <source>
        <strain evidence="2 3">J4</strain>
    </source>
</reference>
<dbReference type="GO" id="GO:0008999">
    <property type="term" value="F:protein-N-terminal-alanine acetyltransferase activity"/>
    <property type="evidence" value="ECO:0007669"/>
    <property type="project" value="TreeGrafter"/>
</dbReference>
<organism evidence="2 3">
    <name type="scientific">Salinibacillus xinjiangensis</name>
    <dbReference type="NCBI Taxonomy" id="1229268"/>
    <lineage>
        <taxon>Bacteria</taxon>
        <taxon>Bacillati</taxon>
        <taxon>Bacillota</taxon>
        <taxon>Bacilli</taxon>
        <taxon>Bacillales</taxon>
        <taxon>Bacillaceae</taxon>
        <taxon>Salinibacillus</taxon>
    </lineage>
</organism>
<protein>
    <submittedName>
        <fullName evidence="2">GNAT family N-acetyltransferase</fullName>
    </submittedName>
</protein>
<dbReference type="Pfam" id="PF13302">
    <property type="entry name" value="Acetyltransf_3"/>
    <property type="match status" value="1"/>
</dbReference>
<accession>A0A6G1X4C1</accession>
<dbReference type="Gene3D" id="3.40.630.30">
    <property type="match status" value="1"/>
</dbReference>
<dbReference type="InterPro" id="IPR051531">
    <property type="entry name" value="N-acetyltransferase"/>
</dbReference>
<dbReference type="InterPro" id="IPR016181">
    <property type="entry name" value="Acyl_CoA_acyltransferase"/>
</dbReference>
<sequence>MDESIFSQIPILETKHYVLRGLAVGDAQAIYPFLTDPETMKYITPHPIQSVAEVEDYVENCLSKYREQKEIPWVIESKEEKQTVGIFRFHKVNLWHQKAEMGVVIHPQFQGKGVMNELLATLLPFGFNDLGLNRVVGDIFADNKASEKLLLNYNFHKDGQLRQTDFDGTTFHDTVVYSLLKSEFVNEG</sequence>
<dbReference type="PANTHER" id="PTHR43792:SF9">
    <property type="entry name" value="RIBOSOMAL-PROTEIN-ALANINE ACETYLTRANSFERASE"/>
    <property type="match status" value="1"/>
</dbReference>
<gene>
    <name evidence="2" type="ORF">GH754_05770</name>
</gene>
<keyword evidence="2" id="KW-0808">Transferase</keyword>
<keyword evidence="3" id="KW-1185">Reference proteome</keyword>
<dbReference type="EMBL" id="WJNH01000003">
    <property type="protein sequence ID" value="MRG85843.1"/>
    <property type="molecule type" value="Genomic_DNA"/>
</dbReference>
<comment type="caution">
    <text evidence="2">The sequence shown here is derived from an EMBL/GenBank/DDBJ whole genome shotgun (WGS) entry which is preliminary data.</text>
</comment>
<evidence type="ECO:0000313" key="3">
    <source>
        <dbReference type="Proteomes" id="UP000480185"/>
    </source>
</evidence>
<dbReference type="CDD" id="cd04301">
    <property type="entry name" value="NAT_SF"/>
    <property type="match status" value="1"/>
</dbReference>
<feature type="domain" description="N-acetyltransferase" evidence="1">
    <location>
        <begin position="17"/>
        <end position="182"/>
    </location>
</feature>
<dbReference type="AlphaFoldDB" id="A0A6G1X4C1"/>
<name>A0A6G1X4C1_9BACI</name>
<proteinExistence type="predicted"/>
<dbReference type="GO" id="GO:0005737">
    <property type="term" value="C:cytoplasm"/>
    <property type="evidence" value="ECO:0007669"/>
    <property type="project" value="TreeGrafter"/>
</dbReference>
<dbReference type="OrthoDB" id="9785602at2"/>
<dbReference type="SUPFAM" id="SSF55729">
    <property type="entry name" value="Acyl-CoA N-acyltransferases (Nat)"/>
    <property type="match status" value="1"/>
</dbReference>
<evidence type="ECO:0000259" key="1">
    <source>
        <dbReference type="PROSITE" id="PS51186"/>
    </source>
</evidence>
<evidence type="ECO:0000313" key="2">
    <source>
        <dbReference type="EMBL" id="MRG85843.1"/>
    </source>
</evidence>
<dbReference type="PANTHER" id="PTHR43792">
    <property type="entry name" value="GNAT FAMILY, PUTATIVE (AFU_ORTHOLOGUE AFUA_3G00765)-RELATED-RELATED"/>
    <property type="match status" value="1"/>
</dbReference>
<dbReference type="Proteomes" id="UP000480185">
    <property type="component" value="Unassembled WGS sequence"/>
</dbReference>
<dbReference type="InterPro" id="IPR000182">
    <property type="entry name" value="GNAT_dom"/>
</dbReference>
<dbReference type="RefSeq" id="WP_153727782.1">
    <property type="nucleotide sequence ID" value="NZ_WJNH01000003.1"/>
</dbReference>